<dbReference type="RefSeq" id="WP_167356218.1">
    <property type="nucleotide sequence ID" value="NZ_FNEG01000004.1"/>
</dbReference>
<proteinExistence type="predicted"/>
<evidence type="ECO:0000313" key="2">
    <source>
        <dbReference type="EMBL" id="SQB27825.1"/>
    </source>
</evidence>
<name>A0A2X2VW08_CHRJE</name>
<protein>
    <recommendedName>
        <fullName evidence="5">Bacteriocin</fullName>
    </recommendedName>
</protein>
<evidence type="ECO:0008006" key="5">
    <source>
        <dbReference type="Google" id="ProtNLM"/>
    </source>
</evidence>
<dbReference type="EMBL" id="FNEG01000004">
    <property type="protein sequence ID" value="SDJ08533.1"/>
    <property type="molecule type" value="Genomic_DNA"/>
</dbReference>
<keyword evidence="3" id="KW-1185">Reference proteome</keyword>
<accession>A0A2X2VW08</accession>
<evidence type="ECO:0000313" key="4">
    <source>
        <dbReference type="Proteomes" id="UP000251670"/>
    </source>
</evidence>
<sequence length="54" mass="6050">MKKVLTQKKVSRENLKKIQGAGRMVCCALSCADLTTCAFWEQLPAECPDLLYCI</sequence>
<dbReference type="Proteomes" id="UP000251670">
    <property type="component" value="Unassembled WGS sequence"/>
</dbReference>
<evidence type="ECO:0000313" key="3">
    <source>
        <dbReference type="Proteomes" id="UP000199426"/>
    </source>
</evidence>
<organism evidence="2 4">
    <name type="scientific">Chryseobacterium jejuense</name>
    <dbReference type="NCBI Taxonomy" id="445960"/>
    <lineage>
        <taxon>Bacteria</taxon>
        <taxon>Pseudomonadati</taxon>
        <taxon>Bacteroidota</taxon>
        <taxon>Flavobacteriia</taxon>
        <taxon>Flavobacteriales</taxon>
        <taxon>Weeksellaceae</taxon>
        <taxon>Chryseobacterium group</taxon>
        <taxon>Chryseobacterium</taxon>
    </lineage>
</organism>
<reference evidence="2 4" key="2">
    <citation type="submission" date="2018-06" db="EMBL/GenBank/DDBJ databases">
        <authorList>
            <consortium name="Pathogen Informatics"/>
            <person name="Doyle S."/>
        </authorList>
    </citation>
    <scope>NUCLEOTIDE SEQUENCE [LARGE SCALE GENOMIC DNA]</scope>
    <source>
        <strain evidence="2 4">NCTC13492</strain>
    </source>
</reference>
<reference evidence="1 3" key="1">
    <citation type="submission" date="2016-10" db="EMBL/GenBank/DDBJ databases">
        <authorList>
            <person name="Varghese N."/>
            <person name="Submissions S."/>
        </authorList>
    </citation>
    <scope>NUCLEOTIDE SEQUENCE [LARGE SCALE GENOMIC DNA]</scope>
    <source>
        <strain evidence="1 3">DSM 19299</strain>
    </source>
</reference>
<dbReference type="NCBIfam" id="NF047798">
    <property type="entry name" value="leader_Chryseo"/>
    <property type="match status" value="1"/>
</dbReference>
<dbReference type="AlphaFoldDB" id="A0A2X2VW08"/>
<dbReference type="InterPro" id="IPR058074">
    <property type="entry name" value="Bacteriocin-like"/>
</dbReference>
<dbReference type="EMBL" id="UAWB01000002">
    <property type="protein sequence ID" value="SQB27825.1"/>
    <property type="molecule type" value="Genomic_DNA"/>
</dbReference>
<gene>
    <name evidence="2" type="ORF">NCTC13492_01407</name>
    <name evidence="1" type="ORF">SAMN05421542_2586</name>
</gene>
<evidence type="ECO:0000313" key="1">
    <source>
        <dbReference type="EMBL" id="SDJ08533.1"/>
    </source>
</evidence>
<dbReference type="Proteomes" id="UP000199426">
    <property type="component" value="Unassembled WGS sequence"/>
</dbReference>